<dbReference type="PANTHER" id="PTHR30269:SF37">
    <property type="entry name" value="MEMBRANE TRANSPORTER PROTEIN"/>
    <property type="match status" value="1"/>
</dbReference>
<evidence type="ECO:0000256" key="6">
    <source>
        <dbReference type="ARBA" id="ARBA00022989"/>
    </source>
</evidence>
<evidence type="ECO:0000313" key="11">
    <source>
        <dbReference type="Proteomes" id="UP000051497"/>
    </source>
</evidence>
<evidence type="ECO:0000256" key="2">
    <source>
        <dbReference type="ARBA" id="ARBA00009142"/>
    </source>
</evidence>
<dbReference type="OrthoDB" id="7028171at2"/>
<dbReference type="RefSeq" id="WP_075067531.1">
    <property type="nucleotide sequence ID" value="NZ_LKAJ02000001.1"/>
</dbReference>
<comment type="similarity">
    <text evidence="2 8">Belongs to the 4-toluene sulfonate uptake permease (TSUP) (TC 2.A.102) family.</text>
</comment>
<organism evidence="9">
    <name type="scientific">Candidatus Berkiella aquae</name>
    <dbReference type="NCBI Taxonomy" id="295108"/>
    <lineage>
        <taxon>Bacteria</taxon>
        <taxon>Pseudomonadati</taxon>
        <taxon>Pseudomonadota</taxon>
        <taxon>Gammaproteobacteria</taxon>
        <taxon>Candidatus Berkiellales</taxon>
        <taxon>Candidatus Berkiellaceae</taxon>
        <taxon>Candidatus Berkiella</taxon>
    </lineage>
</organism>
<feature type="transmembrane region" description="Helical" evidence="8">
    <location>
        <begin position="6"/>
        <end position="25"/>
    </location>
</feature>
<dbReference type="AlphaFoldDB" id="A0A0Q9YPL9"/>
<keyword evidence="7 8" id="KW-0472">Membrane</keyword>
<feature type="transmembrane region" description="Helical" evidence="8">
    <location>
        <begin position="71"/>
        <end position="92"/>
    </location>
</feature>
<evidence type="ECO:0000256" key="5">
    <source>
        <dbReference type="ARBA" id="ARBA00022692"/>
    </source>
</evidence>
<dbReference type="Pfam" id="PF01925">
    <property type="entry name" value="TauE"/>
    <property type="match status" value="1"/>
</dbReference>
<protein>
    <recommendedName>
        <fullName evidence="8">Probable membrane transporter protein</fullName>
    </recommendedName>
</protein>
<feature type="transmembrane region" description="Helical" evidence="8">
    <location>
        <begin position="167"/>
        <end position="187"/>
    </location>
</feature>
<keyword evidence="6 8" id="KW-1133">Transmembrane helix</keyword>
<dbReference type="EMBL" id="LKAJ01000019">
    <property type="protein sequence ID" value="KRG18654.1"/>
    <property type="molecule type" value="Genomic_DNA"/>
</dbReference>
<dbReference type="EMBL" id="LKAJ02000001">
    <property type="protein sequence ID" value="MCS5709942.1"/>
    <property type="molecule type" value="Genomic_DNA"/>
</dbReference>
<dbReference type="STRING" id="295108.HT99x_02940"/>
<proteinExistence type="inferred from homology"/>
<keyword evidence="5 8" id="KW-0812">Transmembrane</keyword>
<dbReference type="InterPro" id="IPR052017">
    <property type="entry name" value="TSUP"/>
</dbReference>
<keyword evidence="3" id="KW-0813">Transport</keyword>
<reference evidence="10" key="2">
    <citation type="journal article" date="2016" name="Genome Announc.">
        <title>Draft Genome Sequences of Two Novel Amoeba-Resistant Intranuclear Bacteria, 'Candidatus Berkiella cookevillensis' and 'Candidatus Berkiella aquae'.</title>
        <authorList>
            <person name="Mehari Y.T."/>
            <person name="Arivett B.A."/>
            <person name="Farone A.L."/>
            <person name="Gunderson J.H."/>
            <person name="Farone M.B."/>
        </authorList>
    </citation>
    <scope>NUCLEOTIDE SEQUENCE</scope>
    <source>
        <strain evidence="10">HT99</strain>
    </source>
</reference>
<reference evidence="9" key="1">
    <citation type="submission" date="2015-09" db="EMBL/GenBank/DDBJ databases">
        <title>Draft Genome Sequences of Two Novel Amoeba-resistant Intranuclear Bacteria, Candidatus Berkiella cookevillensis and Candidatus Berkiella aquae.</title>
        <authorList>
            <person name="Mehari Y.T."/>
            <person name="Arivett B.A."/>
            <person name="Farone A.L."/>
            <person name="Gunderson J.H."/>
            <person name="Farone M.B."/>
        </authorList>
    </citation>
    <scope>NUCLEOTIDE SEQUENCE [LARGE SCALE GENOMIC DNA]</scope>
    <source>
        <strain evidence="9">HT99</strain>
    </source>
</reference>
<evidence type="ECO:0000256" key="8">
    <source>
        <dbReference type="RuleBase" id="RU363041"/>
    </source>
</evidence>
<gene>
    <name evidence="10" type="ORF">HT99x_000730</name>
    <name evidence="9" type="ORF">HT99x_02940</name>
</gene>
<evidence type="ECO:0000256" key="3">
    <source>
        <dbReference type="ARBA" id="ARBA00022448"/>
    </source>
</evidence>
<evidence type="ECO:0000256" key="1">
    <source>
        <dbReference type="ARBA" id="ARBA00004651"/>
    </source>
</evidence>
<keyword evidence="4 8" id="KW-1003">Cell membrane</keyword>
<dbReference type="Proteomes" id="UP000051497">
    <property type="component" value="Unassembled WGS sequence"/>
</dbReference>
<dbReference type="GO" id="GO:0005886">
    <property type="term" value="C:plasma membrane"/>
    <property type="evidence" value="ECO:0007669"/>
    <property type="project" value="UniProtKB-SubCell"/>
</dbReference>
<feature type="transmembrane region" description="Helical" evidence="8">
    <location>
        <begin position="199"/>
        <end position="219"/>
    </location>
</feature>
<evidence type="ECO:0000256" key="7">
    <source>
        <dbReference type="ARBA" id="ARBA00023136"/>
    </source>
</evidence>
<evidence type="ECO:0000256" key="4">
    <source>
        <dbReference type="ARBA" id="ARBA00022475"/>
    </source>
</evidence>
<accession>A0A0Q9YPL9</accession>
<dbReference type="PANTHER" id="PTHR30269">
    <property type="entry name" value="TRANSMEMBRANE PROTEIN YFCA"/>
    <property type="match status" value="1"/>
</dbReference>
<name>A0A0Q9YPL9_9GAMM</name>
<feature type="transmembrane region" description="Helical" evidence="8">
    <location>
        <begin position="99"/>
        <end position="119"/>
    </location>
</feature>
<dbReference type="InterPro" id="IPR002781">
    <property type="entry name" value="TM_pro_TauE-like"/>
</dbReference>
<evidence type="ECO:0000313" key="9">
    <source>
        <dbReference type="EMBL" id="KRG18654.1"/>
    </source>
</evidence>
<reference evidence="10" key="3">
    <citation type="submission" date="2021-06" db="EMBL/GenBank/DDBJ databases">
        <title>Genomic Description and Analysis of Intracellular Bacteria, Candidatus Berkiella cookevillensis and Candidatus Berkiella aquae.</title>
        <authorList>
            <person name="Kidane D.T."/>
            <person name="Mehari Y.T."/>
            <person name="Rice F.C."/>
            <person name="Arivett B.A."/>
            <person name="Farone A.L."/>
            <person name="Berk S.G."/>
            <person name="Farone M.B."/>
        </authorList>
    </citation>
    <scope>NUCLEOTIDE SEQUENCE</scope>
    <source>
        <strain evidence="10">HT99</strain>
    </source>
</reference>
<feature type="transmembrane region" description="Helical" evidence="8">
    <location>
        <begin position="131"/>
        <end position="160"/>
    </location>
</feature>
<keyword evidence="11" id="KW-1185">Reference proteome</keyword>
<comment type="subcellular location">
    <subcellularLocation>
        <location evidence="1 8">Cell membrane</location>
        <topology evidence="1 8">Multi-pass membrane protein</topology>
    </subcellularLocation>
</comment>
<evidence type="ECO:0000313" key="10">
    <source>
        <dbReference type="EMBL" id="MCS5709942.1"/>
    </source>
</evidence>
<comment type="caution">
    <text evidence="9">The sequence shown here is derived from an EMBL/GenBank/DDBJ whole genome shotgun (WGS) entry which is preliminary data.</text>
</comment>
<sequence length="252" mass="28107">MFDLTLFQSIVLLVCAFLVGFSKTAGTSLSSVIIPIMVDAFPAKEATGILSLAFFFATFHAVYHYRHYVRWHYFPMLAPGVITGLFVGTCFMQDASNDSIKLIIGMIILTMLAFNAIQSEVASSFAPKKNFFIASLFGMVIGFSSVLANSGSPILAIYLLMQKEDKFHLIGTLSVFFFFVDVIKIPINLWSEVVTYTSLKLSLVMMPLMIVGGFAGIAFLRWISNQQFRRLVEWLSFAGGIKLVFRPLMNLL</sequence>
<feature type="transmembrane region" description="Helical" evidence="8">
    <location>
        <begin position="46"/>
        <end position="65"/>
    </location>
</feature>